<dbReference type="PROSITE" id="PS51257">
    <property type="entry name" value="PROKAR_LIPOPROTEIN"/>
    <property type="match status" value="1"/>
</dbReference>
<dbReference type="Proteomes" id="UP000675747">
    <property type="component" value="Unassembled WGS sequence"/>
</dbReference>
<sequence length="448" mass="46569">MKPIGAGSAVLAAVLVLAACGRGPHALGDAQRLEVGDEIRGEITSAARLNLNDGSRSVLYDVDLAAGSVVEFQLEGALRAGLVLLEDGAPVARATADTAEGQLRLSYRAAEAGRRVLAVSGSDADAYGPFRLRARDIPLEEGATLALPSDVAAWLPAEGRDWTVEIAEAGLYVFDARSGAVDAQLEVSGPSGTFGNDDHGSGLDARVTAVLEPGQYRVHVGAYGGGEGLVRVAVEARPLPQGGTVQLGGELALDGPPLYGVTGVDAAGYTLAIAGRTGVRIEMRGEDIDSVLGLEGEGVSLSDDDGAGGYDARIETVLEPGRYAISTRSYGAEGSFVLTATSTELPPDIGGGALQVGTPLDRRLLAGATDRYQLEVERAGDYVIDMMSNDLDSVLGLYRGERPLGEDDDGGENEDARLRLTLEPGRYEIRASSYLGTGGRYSISVQHD</sequence>
<evidence type="ECO:0000313" key="2">
    <source>
        <dbReference type="EMBL" id="MBR0563660.1"/>
    </source>
</evidence>
<dbReference type="Gene3D" id="2.60.120.380">
    <property type="match status" value="1"/>
</dbReference>
<gene>
    <name evidence="3" type="ORF">KB893_002100</name>
    <name evidence="2" type="ORF">KB893_14220</name>
</gene>
<dbReference type="EMBL" id="JAGQFT020000001">
    <property type="protein sequence ID" value="MBS7455925.1"/>
    <property type="molecule type" value="Genomic_DNA"/>
</dbReference>
<evidence type="ECO:0000256" key="1">
    <source>
        <dbReference type="SAM" id="SignalP"/>
    </source>
</evidence>
<protein>
    <recommendedName>
        <fullName evidence="5">ABC transporter substrate-binding protein</fullName>
    </recommendedName>
</protein>
<accession>A0A8J8AZ24</accession>
<proteinExistence type="predicted"/>
<dbReference type="AlphaFoldDB" id="A0A8J8AZ24"/>
<evidence type="ECO:0008006" key="5">
    <source>
        <dbReference type="Google" id="ProtNLM"/>
    </source>
</evidence>
<comment type="caution">
    <text evidence="2">The sequence shown here is derived from an EMBL/GenBank/DDBJ whole genome shotgun (WGS) entry which is preliminary data.</text>
</comment>
<evidence type="ECO:0000313" key="4">
    <source>
        <dbReference type="Proteomes" id="UP000675747"/>
    </source>
</evidence>
<feature type="chain" id="PRO_5042774429" description="ABC transporter substrate-binding protein" evidence="1">
    <location>
        <begin position="19"/>
        <end position="448"/>
    </location>
</feature>
<reference evidence="3 4" key="1">
    <citation type="journal article" date="2021" name="Microbiol. Resour. Announc.">
        <title>Draft Genome Sequence of Coralloluteibacterium stylophorae LMG 29479T.</title>
        <authorList>
            <person name="Karlyshev A.V."/>
            <person name="Kudryashova E.B."/>
            <person name="Ariskina E.V."/>
            <person name="Conroy A.P."/>
            <person name="Abidueva E.Y."/>
        </authorList>
    </citation>
    <scope>NUCLEOTIDE SEQUENCE [LARGE SCALE GENOMIC DNA]</scope>
    <source>
        <strain evidence="3 4">LMG 29479</strain>
    </source>
</reference>
<evidence type="ECO:0000313" key="3">
    <source>
        <dbReference type="EMBL" id="MBS7455925.1"/>
    </source>
</evidence>
<feature type="signal peptide" evidence="1">
    <location>
        <begin position="1"/>
        <end position="18"/>
    </location>
</feature>
<organism evidence="2">
    <name type="scientific">Coralloluteibacterium stylophorae</name>
    <dbReference type="NCBI Taxonomy" id="1776034"/>
    <lineage>
        <taxon>Bacteria</taxon>
        <taxon>Pseudomonadati</taxon>
        <taxon>Pseudomonadota</taxon>
        <taxon>Gammaproteobacteria</taxon>
        <taxon>Lysobacterales</taxon>
        <taxon>Lysobacteraceae</taxon>
        <taxon>Coralloluteibacterium</taxon>
    </lineage>
</organism>
<keyword evidence="1" id="KW-0732">Signal</keyword>
<keyword evidence="4" id="KW-1185">Reference proteome</keyword>
<dbReference type="RefSeq" id="WP_211927559.1">
    <property type="nucleotide sequence ID" value="NZ_JAGQFT020000001.1"/>
</dbReference>
<dbReference type="EMBL" id="JAGQFT010000159">
    <property type="protein sequence ID" value="MBR0563660.1"/>
    <property type="molecule type" value="Genomic_DNA"/>
</dbReference>
<reference evidence="2" key="2">
    <citation type="submission" date="2021-04" db="EMBL/GenBank/DDBJ databases">
        <authorList>
            <person name="Karlyshev A.V."/>
        </authorList>
    </citation>
    <scope>NUCLEOTIDE SEQUENCE</scope>
    <source>
        <strain evidence="2">LMG 29479</strain>
    </source>
</reference>
<name>A0A8J8AZ24_9GAMM</name>